<dbReference type="AlphaFoldDB" id="U1WX37"/>
<protein>
    <recommendedName>
        <fullName evidence="4">DUF4025 domain-containing protein</fullName>
    </recommendedName>
</protein>
<evidence type="ECO:0008006" key="4">
    <source>
        <dbReference type="Google" id="ProtNLM"/>
    </source>
</evidence>
<feature type="region of interest" description="Disordered" evidence="1">
    <location>
        <begin position="23"/>
        <end position="54"/>
    </location>
</feature>
<reference evidence="2 3" key="1">
    <citation type="submission" date="2013-08" db="EMBL/GenBank/DDBJ databases">
        <authorList>
            <person name="Weinstock G."/>
            <person name="Sodergren E."/>
            <person name="Wylie T."/>
            <person name="Fulton L."/>
            <person name="Fulton R."/>
            <person name="Fronick C."/>
            <person name="O'Laughlin M."/>
            <person name="Godfrey J."/>
            <person name="Miner T."/>
            <person name="Herter B."/>
            <person name="Appelbaum E."/>
            <person name="Cordes M."/>
            <person name="Lek S."/>
            <person name="Wollam A."/>
            <person name="Pepin K.H."/>
            <person name="Palsikar V.B."/>
            <person name="Mitreva M."/>
            <person name="Wilson R.K."/>
        </authorList>
    </citation>
    <scope>NUCLEOTIDE SEQUENCE [LARGE SCALE GENOMIC DNA]</scope>
    <source>
        <strain evidence="2 3">ATCC 12856</strain>
    </source>
</reference>
<gene>
    <name evidence="2" type="ORF">HMPREF0083_05160</name>
</gene>
<dbReference type="EMBL" id="AWSJ01000315">
    <property type="protein sequence ID" value="ERI06788.1"/>
    <property type="molecule type" value="Genomic_DNA"/>
</dbReference>
<proteinExistence type="predicted"/>
<feature type="compositionally biased region" description="Polar residues" evidence="1">
    <location>
        <begin position="23"/>
        <end position="33"/>
    </location>
</feature>
<sequence length="54" mass="6349">MKTMAQKNKKKQDIQDVHTLINQMEKTPTTSNLVDEIEQDEINYRDTGVQDKKQ</sequence>
<keyword evidence="3" id="KW-1185">Reference proteome</keyword>
<comment type="caution">
    <text evidence="2">The sequence shown here is derived from an EMBL/GenBank/DDBJ whole genome shotgun (WGS) entry which is preliminary data.</text>
</comment>
<evidence type="ECO:0000313" key="3">
    <source>
        <dbReference type="Proteomes" id="UP000016511"/>
    </source>
</evidence>
<organism evidence="2 3">
    <name type="scientific">Aneurinibacillus aneurinilyticus ATCC 12856</name>
    <dbReference type="NCBI Taxonomy" id="649747"/>
    <lineage>
        <taxon>Bacteria</taxon>
        <taxon>Bacillati</taxon>
        <taxon>Bacillota</taxon>
        <taxon>Bacilli</taxon>
        <taxon>Bacillales</taxon>
        <taxon>Paenibacillaceae</taxon>
        <taxon>Aneurinibacillus group</taxon>
        <taxon>Aneurinibacillus</taxon>
    </lineage>
</organism>
<dbReference type="Proteomes" id="UP000016511">
    <property type="component" value="Unassembled WGS sequence"/>
</dbReference>
<name>U1WX37_ANEAE</name>
<evidence type="ECO:0000313" key="2">
    <source>
        <dbReference type="EMBL" id="ERI06788.1"/>
    </source>
</evidence>
<feature type="compositionally biased region" description="Basic and acidic residues" evidence="1">
    <location>
        <begin position="42"/>
        <end position="54"/>
    </location>
</feature>
<dbReference type="PATRIC" id="fig|649747.3.peg.4646"/>
<evidence type="ECO:0000256" key="1">
    <source>
        <dbReference type="SAM" id="MobiDB-lite"/>
    </source>
</evidence>
<accession>U1WX37</accession>
<dbReference type="STRING" id="649747.HMPREF0083_05160"/>
<dbReference type="HOGENOM" id="CLU_3039887_0_0_9"/>